<dbReference type="SUPFAM" id="SSF51735">
    <property type="entry name" value="NAD(P)-binding Rossmann-fold domains"/>
    <property type="match status" value="1"/>
</dbReference>
<feature type="domain" description="NAD-dependent epimerase/dehydratase" evidence="1">
    <location>
        <begin position="20"/>
        <end position="224"/>
    </location>
</feature>
<sequence>MIDVVGVNQGDFIMTSKGKVTVLGINGHIGQHAARAFVAAGWEVSGFGRSNKQPIEGVRFIKGDAENVAEMAAAVADAEVVVNALNLPYDKWDNGRKEAQMARVIEAMGRSGKTMVFPGNIYNYAASQRHVTPQTPQNPQTPRGAIRVRVEAMLRQAAERGDMQVLIVRAGDFFAPHNGFDYFDQAILREAGKNRVAIPGAPQTGHSWAYLPDLGRAFEKVASERAGLSNFENFHFAGHFVTHGQLVAAVQAAAPVPLKVVPFPWTMLKLVGIAMPLMREVVKMRYLWDNTMELEDPRLDAILGPDFATPFEEAIGAVVAPFFADRRQAA</sequence>
<evidence type="ECO:0000313" key="3">
    <source>
        <dbReference type="Proteomes" id="UP000321062"/>
    </source>
</evidence>
<evidence type="ECO:0000259" key="1">
    <source>
        <dbReference type="Pfam" id="PF01370"/>
    </source>
</evidence>
<proteinExistence type="predicted"/>
<name>A0A5B9DTW4_9HYPH</name>
<dbReference type="Proteomes" id="UP000321062">
    <property type="component" value="Chromosome"/>
</dbReference>
<dbReference type="KEGG" id="yti:FNA67_19425"/>
<evidence type="ECO:0000313" key="2">
    <source>
        <dbReference type="EMBL" id="QEE22199.1"/>
    </source>
</evidence>
<dbReference type="Gene3D" id="3.40.50.720">
    <property type="entry name" value="NAD(P)-binding Rossmann-like Domain"/>
    <property type="match status" value="1"/>
</dbReference>
<protein>
    <submittedName>
        <fullName evidence="2">NAD-dependent epimerase/dehydratase family protein</fullName>
    </submittedName>
</protein>
<dbReference type="InterPro" id="IPR001509">
    <property type="entry name" value="Epimerase_deHydtase"/>
</dbReference>
<dbReference type="InterPro" id="IPR036291">
    <property type="entry name" value="NAD(P)-bd_dom_sf"/>
</dbReference>
<keyword evidence="3" id="KW-1185">Reference proteome</keyword>
<gene>
    <name evidence="2" type="ORF">FNA67_19425</name>
</gene>
<reference evidence="2 3" key="1">
    <citation type="journal article" date="2015" name="Int. J. Syst. Evol. Microbiol.">
        <title>Youhaiella tibetensis gen. nov., sp. nov., isolated from subsurface sediment.</title>
        <authorList>
            <person name="Wang Y.X."/>
            <person name="Huang F.Q."/>
            <person name="Nogi Y."/>
            <person name="Pang S.J."/>
            <person name="Wang P.K."/>
            <person name="Lv J."/>
        </authorList>
    </citation>
    <scope>NUCLEOTIDE SEQUENCE [LARGE SCALE GENOMIC DNA]</scope>
    <source>
        <strain evidence="3">fig4</strain>
    </source>
</reference>
<dbReference type="EMBL" id="CP041690">
    <property type="protein sequence ID" value="QEE22199.1"/>
    <property type="molecule type" value="Genomic_DNA"/>
</dbReference>
<accession>A0A5B9DTW4</accession>
<dbReference type="AlphaFoldDB" id="A0A5B9DTW4"/>
<dbReference type="OrthoDB" id="7170465at2"/>
<dbReference type="Pfam" id="PF01370">
    <property type="entry name" value="Epimerase"/>
    <property type="match status" value="1"/>
</dbReference>
<organism evidence="2 3">
    <name type="scientific">Paradevosia tibetensis</name>
    <dbReference type="NCBI Taxonomy" id="1447062"/>
    <lineage>
        <taxon>Bacteria</taxon>
        <taxon>Pseudomonadati</taxon>
        <taxon>Pseudomonadota</taxon>
        <taxon>Alphaproteobacteria</taxon>
        <taxon>Hyphomicrobiales</taxon>
        <taxon>Devosiaceae</taxon>
        <taxon>Paradevosia</taxon>
    </lineage>
</organism>